<dbReference type="Pfam" id="PF13560">
    <property type="entry name" value="HTH_31"/>
    <property type="match status" value="1"/>
</dbReference>
<name>A0ABS5Z5R7_9ACTN</name>
<sequence>MTDAARFSDELRRLRAERGLSYRALAELAHHGKSYIEDLEKGRKPPNEAAPEVGSSPRSGRPPWTARWTL</sequence>
<feature type="non-terminal residue" evidence="3">
    <location>
        <position position="70"/>
    </location>
</feature>
<gene>
    <name evidence="3" type="ORF">KOI35_46875</name>
</gene>
<dbReference type="SUPFAM" id="SSF47413">
    <property type="entry name" value="lambda repressor-like DNA-binding domains"/>
    <property type="match status" value="1"/>
</dbReference>
<dbReference type="Gene3D" id="1.10.260.40">
    <property type="entry name" value="lambda repressor-like DNA-binding domains"/>
    <property type="match status" value="1"/>
</dbReference>
<proteinExistence type="predicted"/>
<dbReference type="EMBL" id="JAHKKG010000032">
    <property type="protein sequence ID" value="MBU2671047.1"/>
    <property type="molecule type" value="Genomic_DNA"/>
</dbReference>
<reference evidence="3 4" key="1">
    <citation type="submission" date="2021-06" db="EMBL/GenBank/DDBJ databases">
        <title>Actinoplanes lichenicola sp. nov., and Actinoplanes ovalisporus sp. nov., isolated from lichen in Thailand.</title>
        <authorList>
            <person name="Saeng-In P."/>
            <person name="Kanchanasin P."/>
            <person name="Yuki M."/>
            <person name="Kudo T."/>
            <person name="Ohkuma M."/>
            <person name="Phongsopitanun W."/>
            <person name="Tanasupawat S."/>
        </authorList>
    </citation>
    <scope>NUCLEOTIDE SEQUENCE [LARGE SCALE GENOMIC DNA]</scope>
    <source>
        <strain evidence="3 4">NBRC 110975</strain>
    </source>
</reference>
<dbReference type="RefSeq" id="WP_215796307.1">
    <property type="nucleotide sequence ID" value="NZ_JAHKKG010000032.1"/>
</dbReference>
<dbReference type="InterPro" id="IPR010982">
    <property type="entry name" value="Lambda_DNA-bd_dom_sf"/>
</dbReference>
<accession>A0ABS5Z5R7</accession>
<protein>
    <submittedName>
        <fullName evidence="3">Helix-turn-helix domain-containing protein</fullName>
    </submittedName>
</protein>
<evidence type="ECO:0000313" key="4">
    <source>
        <dbReference type="Proteomes" id="UP001519654"/>
    </source>
</evidence>
<dbReference type="PROSITE" id="PS50943">
    <property type="entry name" value="HTH_CROC1"/>
    <property type="match status" value="1"/>
</dbReference>
<dbReference type="InterPro" id="IPR001387">
    <property type="entry name" value="Cro/C1-type_HTH"/>
</dbReference>
<evidence type="ECO:0000256" key="1">
    <source>
        <dbReference type="SAM" id="MobiDB-lite"/>
    </source>
</evidence>
<feature type="region of interest" description="Disordered" evidence="1">
    <location>
        <begin position="38"/>
        <end position="70"/>
    </location>
</feature>
<dbReference type="CDD" id="cd00093">
    <property type="entry name" value="HTH_XRE"/>
    <property type="match status" value="1"/>
</dbReference>
<evidence type="ECO:0000313" key="3">
    <source>
        <dbReference type="EMBL" id="MBU2671047.1"/>
    </source>
</evidence>
<evidence type="ECO:0000259" key="2">
    <source>
        <dbReference type="PROSITE" id="PS50943"/>
    </source>
</evidence>
<keyword evidence="4" id="KW-1185">Reference proteome</keyword>
<feature type="domain" description="HTH cro/C1-type" evidence="2">
    <location>
        <begin position="11"/>
        <end position="47"/>
    </location>
</feature>
<organism evidence="3 4">
    <name type="scientific">Paractinoplanes bogorensis</name>
    <dbReference type="NCBI Taxonomy" id="1610840"/>
    <lineage>
        <taxon>Bacteria</taxon>
        <taxon>Bacillati</taxon>
        <taxon>Actinomycetota</taxon>
        <taxon>Actinomycetes</taxon>
        <taxon>Micromonosporales</taxon>
        <taxon>Micromonosporaceae</taxon>
        <taxon>Paractinoplanes</taxon>
    </lineage>
</organism>
<dbReference type="Proteomes" id="UP001519654">
    <property type="component" value="Unassembled WGS sequence"/>
</dbReference>
<comment type="caution">
    <text evidence="3">The sequence shown here is derived from an EMBL/GenBank/DDBJ whole genome shotgun (WGS) entry which is preliminary data.</text>
</comment>